<keyword evidence="1" id="KW-0812">Transmembrane</keyword>
<protein>
    <recommendedName>
        <fullName evidence="2">CorA-like transporter domain-containing protein</fullName>
    </recommendedName>
</protein>
<sequence>MSSSLHESSNSETPRFLYAELSTKPLKTTPNILKRLLTFHQVMPVFIDFLTVFAHPPQQRELGFSGFFDQITLSNKFHSTNVAIPAQQPLLANTRQPIVSNLHVPRGPAATSLGRSGRQYQLCYNLKRVARTKGTARDEYSDQTWSVQQSAFHHQFDVEEGTTLWMNAKGRLDDYREQVMELTGDATGQPEELFFKTPEDCFRSSLTVHLMNCHWATHDWRGYINYLEAAIEEQTRHIVVGPWLNEEFTPASLQALQRSEEKATNAIMILEANMEVLTGLKKFFEKLTLNKDFDMRDQSAEAITAFVQQISDMIHAFAGHKRRATLLVNITENRKNLLLQRLQSQATKKMEDLTTMSYRETVGMRIITVGTFVFLPATFVSTFFSTDIIKYQNTEDGKGNFSSIALERWLEVTLPLTAATLFFGFISFLLVDRRRKKRMESWLDEKTKEP</sequence>
<reference evidence="4" key="1">
    <citation type="journal article" date="2020" name="Stud. Mycol.">
        <title>101 Dothideomycetes genomes: A test case for predicting lifestyles and emergence of pathogens.</title>
        <authorList>
            <person name="Haridas S."/>
            <person name="Albert R."/>
            <person name="Binder M."/>
            <person name="Bloem J."/>
            <person name="LaButti K."/>
            <person name="Salamov A."/>
            <person name="Andreopoulos B."/>
            <person name="Baker S."/>
            <person name="Barry K."/>
            <person name="Bills G."/>
            <person name="Bluhm B."/>
            <person name="Cannon C."/>
            <person name="Castanera R."/>
            <person name="Culley D."/>
            <person name="Daum C."/>
            <person name="Ezra D."/>
            <person name="Gonzalez J."/>
            <person name="Henrissat B."/>
            <person name="Kuo A."/>
            <person name="Liang C."/>
            <person name="Lipzen A."/>
            <person name="Lutzoni F."/>
            <person name="Magnuson J."/>
            <person name="Mondo S."/>
            <person name="Nolan M."/>
            <person name="Ohm R."/>
            <person name="Pangilinan J."/>
            <person name="Park H.-J."/>
            <person name="Ramirez L."/>
            <person name="Alfaro M."/>
            <person name="Sun H."/>
            <person name="Tritt A."/>
            <person name="Yoshinaga Y."/>
            <person name="Zwiers L.-H."/>
            <person name="Turgeon B."/>
            <person name="Goodwin S."/>
            <person name="Spatafora J."/>
            <person name="Crous P."/>
            <person name="Grigoriev I."/>
        </authorList>
    </citation>
    <scope>NUCLEOTIDE SEQUENCE [LARGE SCALE GENOMIC DNA]</scope>
    <source>
        <strain evidence="4">CBS 304.66</strain>
    </source>
</reference>
<comment type="caution">
    <text evidence="3">The sequence shown here is derived from an EMBL/GenBank/DDBJ whole genome shotgun (WGS) entry which is preliminary data.</text>
</comment>
<feature type="transmembrane region" description="Helical" evidence="1">
    <location>
        <begin position="366"/>
        <end position="389"/>
    </location>
</feature>
<dbReference type="InterPro" id="IPR058257">
    <property type="entry name" value="CorA-like_dom"/>
</dbReference>
<organism evidence="3 4">
    <name type="scientific">Lojkania enalia</name>
    <dbReference type="NCBI Taxonomy" id="147567"/>
    <lineage>
        <taxon>Eukaryota</taxon>
        <taxon>Fungi</taxon>
        <taxon>Dikarya</taxon>
        <taxon>Ascomycota</taxon>
        <taxon>Pezizomycotina</taxon>
        <taxon>Dothideomycetes</taxon>
        <taxon>Pleosporomycetidae</taxon>
        <taxon>Pleosporales</taxon>
        <taxon>Pleosporales incertae sedis</taxon>
        <taxon>Lojkania</taxon>
    </lineage>
</organism>
<keyword evidence="1" id="KW-1133">Transmembrane helix</keyword>
<evidence type="ECO:0000256" key="1">
    <source>
        <dbReference type="SAM" id="Phobius"/>
    </source>
</evidence>
<feature type="domain" description="CorA-like transporter" evidence="2">
    <location>
        <begin position="16"/>
        <end position="82"/>
    </location>
</feature>
<proteinExistence type="predicted"/>
<accession>A0A9P4N682</accession>
<evidence type="ECO:0000313" key="3">
    <source>
        <dbReference type="EMBL" id="KAF2267133.1"/>
    </source>
</evidence>
<dbReference type="EMBL" id="ML986593">
    <property type="protein sequence ID" value="KAF2267133.1"/>
    <property type="molecule type" value="Genomic_DNA"/>
</dbReference>
<evidence type="ECO:0000313" key="4">
    <source>
        <dbReference type="Proteomes" id="UP000800093"/>
    </source>
</evidence>
<dbReference type="OrthoDB" id="5396681at2759"/>
<name>A0A9P4N682_9PLEO</name>
<keyword evidence="1" id="KW-0472">Membrane</keyword>
<evidence type="ECO:0000259" key="2">
    <source>
        <dbReference type="Pfam" id="PF26616"/>
    </source>
</evidence>
<feature type="transmembrane region" description="Helical" evidence="1">
    <location>
        <begin position="409"/>
        <end position="431"/>
    </location>
</feature>
<dbReference type="AlphaFoldDB" id="A0A9P4N682"/>
<dbReference type="Pfam" id="PF26616">
    <property type="entry name" value="CorA-like"/>
    <property type="match status" value="2"/>
</dbReference>
<dbReference type="Proteomes" id="UP000800093">
    <property type="component" value="Unassembled WGS sequence"/>
</dbReference>
<keyword evidence="4" id="KW-1185">Reference proteome</keyword>
<gene>
    <name evidence="3" type="ORF">CC78DRAFT_593648</name>
</gene>
<feature type="domain" description="CorA-like transporter" evidence="2">
    <location>
        <begin position="106"/>
        <end position="238"/>
    </location>
</feature>